<accession>A0AA87RH76</accession>
<dbReference type="EC" id="2.7.13.3" evidence="2"/>
<feature type="transmembrane region" description="Helical" evidence="10">
    <location>
        <begin position="116"/>
        <end position="140"/>
    </location>
</feature>
<evidence type="ECO:0000256" key="10">
    <source>
        <dbReference type="SAM" id="Phobius"/>
    </source>
</evidence>
<evidence type="ECO:0000256" key="1">
    <source>
        <dbReference type="ARBA" id="ARBA00000085"/>
    </source>
</evidence>
<dbReference type="CDD" id="cd16917">
    <property type="entry name" value="HATPase_UhpB-NarQ-NarX-like"/>
    <property type="match status" value="1"/>
</dbReference>
<dbReference type="SUPFAM" id="SSF55874">
    <property type="entry name" value="ATPase domain of HSP90 chaperone/DNA topoisomerase II/histidine kinase"/>
    <property type="match status" value="1"/>
</dbReference>
<evidence type="ECO:0000256" key="3">
    <source>
        <dbReference type="ARBA" id="ARBA00022553"/>
    </source>
</evidence>
<dbReference type="InterPro" id="IPR011712">
    <property type="entry name" value="Sig_transdc_His_kin_sub3_dim/P"/>
</dbReference>
<feature type="transmembrane region" description="Helical" evidence="10">
    <location>
        <begin position="61"/>
        <end position="84"/>
    </location>
</feature>
<reference evidence="12 13" key="1">
    <citation type="submission" date="2019-07" db="EMBL/GenBank/DDBJ databases">
        <title>Whole genome shotgun sequence of Agrococcus baldri NBRC 103055.</title>
        <authorList>
            <person name="Hosoyama A."/>
            <person name="Uohara A."/>
            <person name="Ohji S."/>
            <person name="Ichikawa N."/>
        </authorList>
    </citation>
    <scope>NUCLEOTIDE SEQUENCE [LARGE SCALE GENOMIC DNA]</scope>
    <source>
        <strain evidence="12 13">NBRC 103055</strain>
    </source>
</reference>
<dbReference type="GO" id="GO:0016020">
    <property type="term" value="C:membrane"/>
    <property type="evidence" value="ECO:0007669"/>
    <property type="project" value="InterPro"/>
</dbReference>
<name>A0AA87RH76_9MICO</name>
<dbReference type="Gene3D" id="3.30.565.10">
    <property type="entry name" value="Histidine kinase-like ATPase, C-terminal domain"/>
    <property type="match status" value="1"/>
</dbReference>
<dbReference type="InterPro" id="IPR050482">
    <property type="entry name" value="Sensor_HK_TwoCompSys"/>
</dbReference>
<proteinExistence type="predicted"/>
<keyword evidence="7" id="KW-0067">ATP-binding</keyword>
<feature type="coiled-coil region" evidence="9">
    <location>
        <begin position="163"/>
        <end position="190"/>
    </location>
</feature>
<evidence type="ECO:0000256" key="6">
    <source>
        <dbReference type="ARBA" id="ARBA00022777"/>
    </source>
</evidence>
<dbReference type="Gene3D" id="1.20.5.1930">
    <property type="match status" value="1"/>
</dbReference>
<comment type="caution">
    <text evidence="12">The sequence shown here is derived from an EMBL/GenBank/DDBJ whole genome shotgun (WGS) entry which is preliminary data.</text>
</comment>
<feature type="transmembrane region" description="Helical" evidence="10">
    <location>
        <begin position="20"/>
        <end position="41"/>
    </location>
</feature>
<sequence length="404" mass="42800">MDVSSRLRSGEARQLSVAEWIVWPSVSVVIAAISIPLHAVLQGVPLPVAFVLGMLQGGSVLLAALVPWAGALAQLVALIGFALWTTPATGPWPIPVIGIIALAAVLLVVGMRANWLLGAATWGAAVVGTSTIGLFAEYVLGAGTGWSINLVIAAGIGALVLAVVLIARQLRQARRQVAEARQETEQEREQVLWEQERARIAREMHDVVAHSMSLVHMRATSAAYRLEALDEAATAEFGQIADDARSAMQEMRGLLRVLRDPDEVLTAPQPGVERLGTLIDSARSAGAQVEAELQPLEPTPSRAVQLVLYRVAQESVTNALRHAPHAPIALTLRQDGDEIVLWVRNPLVDGAPREGGRTDGHGIRGMRERVASLGGSLWIGPDDGGFLVDARIPGSRPAAAGALA</sequence>
<dbReference type="PANTHER" id="PTHR24421:SF10">
    <property type="entry name" value="NITRATE_NITRITE SENSOR PROTEIN NARQ"/>
    <property type="match status" value="1"/>
</dbReference>
<keyword evidence="13" id="KW-1185">Reference proteome</keyword>
<keyword evidence="4" id="KW-0808">Transferase</keyword>
<evidence type="ECO:0000256" key="5">
    <source>
        <dbReference type="ARBA" id="ARBA00022741"/>
    </source>
</evidence>
<keyword evidence="6" id="KW-0418">Kinase</keyword>
<keyword evidence="10" id="KW-1133">Transmembrane helix</keyword>
<gene>
    <name evidence="12" type="ORF">ABA31_08140</name>
</gene>
<protein>
    <recommendedName>
        <fullName evidence="2">histidine kinase</fullName>
        <ecNumber evidence="2">2.7.13.3</ecNumber>
    </recommendedName>
</protein>
<evidence type="ECO:0000313" key="13">
    <source>
        <dbReference type="Proteomes" id="UP000321749"/>
    </source>
</evidence>
<evidence type="ECO:0000256" key="2">
    <source>
        <dbReference type="ARBA" id="ARBA00012438"/>
    </source>
</evidence>
<evidence type="ECO:0000256" key="7">
    <source>
        <dbReference type="ARBA" id="ARBA00022840"/>
    </source>
</evidence>
<keyword evidence="8" id="KW-0902">Two-component regulatory system</keyword>
<comment type="catalytic activity">
    <reaction evidence="1">
        <text>ATP + protein L-histidine = ADP + protein N-phospho-L-histidine.</text>
        <dbReference type="EC" id="2.7.13.3"/>
    </reaction>
</comment>
<dbReference type="RefSeq" id="WP_146792861.1">
    <property type="nucleotide sequence ID" value="NZ_BJUU01000003.1"/>
</dbReference>
<dbReference type="Pfam" id="PF07730">
    <property type="entry name" value="HisKA_3"/>
    <property type="match status" value="1"/>
</dbReference>
<evidence type="ECO:0000256" key="8">
    <source>
        <dbReference type="ARBA" id="ARBA00023012"/>
    </source>
</evidence>
<dbReference type="PANTHER" id="PTHR24421">
    <property type="entry name" value="NITRATE/NITRITE SENSOR PROTEIN NARX-RELATED"/>
    <property type="match status" value="1"/>
</dbReference>
<feature type="domain" description="Signal transduction histidine kinase subgroup 3 dimerisation and phosphoacceptor" evidence="11">
    <location>
        <begin position="196"/>
        <end position="262"/>
    </location>
</feature>
<evidence type="ECO:0000256" key="9">
    <source>
        <dbReference type="SAM" id="Coils"/>
    </source>
</evidence>
<keyword evidence="9" id="KW-0175">Coiled coil</keyword>
<dbReference type="EMBL" id="BJUU01000003">
    <property type="protein sequence ID" value="GEK79463.1"/>
    <property type="molecule type" value="Genomic_DNA"/>
</dbReference>
<dbReference type="InterPro" id="IPR036890">
    <property type="entry name" value="HATPase_C_sf"/>
</dbReference>
<evidence type="ECO:0000256" key="4">
    <source>
        <dbReference type="ARBA" id="ARBA00022679"/>
    </source>
</evidence>
<dbReference type="GO" id="GO:0046983">
    <property type="term" value="F:protein dimerization activity"/>
    <property type="evidence" value="ECO:0007669"/>
    <property type="project" value="InterPro"/>
</dbReference>
<keyword evidence="10" id="KW-0472">Membrane</keyword>
<feature type="transmembrane region" description="Helical" evidence="10">
    <location>
        <begin position="90"/>
        <end position="109"/>
    </location>
</feature>
<keyword evidence="5" id="KW-0547">Nucleotide-binding</keyword>
<evidence type="ECO:0000259" key="11">
    <source>
        <dbReference type="Pfam" id="PF07730"/>
    </source>
</evidence>
<dbReference type="GO" id="GO:0000155">
    <property type="term" value="F:phosphorelay sensor kinase activity"/>
    <property type="evidence" value="ECO:0007669"/>
    <property type="project" value="InterPro"/>
</dbReference>
<keyword evidence="10" id="KW-0812">Transmembrane</keyword>
<feature type="transmembrane region" description="Helical" evidence="10">
    <location>
        <begin position="146"/>
        <end position="167"/>
    </location>
</feature>
<keyword evidence="3" id="KW-0597">Phosphoprotein</keyword>
<dbReference type="GO" id="GO:0005524">
    <property type="term" value="F:ATP binding"/>
    <property type="evidence" value="ECO:0007669"/>
    <property type="project" value="UniProtKB-KW"/>
</dbReference>
<dbReference type="AlphaFoldDB" id="A0AA87RH76"/>
<dbReference type="Proteomes" id="UP000321749">
    <property type="component" value="Unassembled WGS sequence"/>
</dbReference>
<organism evidence="12 13">
    <name type="scientific">Agrococcus baldri</name>
    <dbReference type="NCBI Taxonomy" id="153730"/>
    <lineage>
        <taxon>Bacteria</taxon>
        <taxon>Bacillati</taxon>
        <taxon>Actinomycetota</taxon>
        <taxon>Actinomycetes</taxon>
        <taxon>Micrococcales</taxon>
        <taxon>Microbacteriaceae</taxon>
        <taxon>Agrococcus</taxon>
    </lineage>
</organism>
<evidence type="ECO:0000313" key="12">
    <source>
        <dbReference type="EMBL" id="GEK79463.1"/>
    </source>
</evidence>